<sequence>MNRLSRSFTATPGHSDPLLHLLFPNLQNAIPCLLRFPLERGRLNPLIRIYSGRISTFMAWSLNGAVRYPNFSSALRVFTLTTDFGVDRANLNRVERS</sequence>
<name>A0A4Y2QSX3_ARAVE</name>
<accession>A0A4Y2QSX3</accession>
<evidence type="ECO:0000313" key="2">
    <source>
        <dbReference type="Proteomes" id="UP000499080"/>
    </source>
</evidence>
<organism evidence="1 2">
    <name type="scientific">Araneus ventricosus</name>
    <name type="common">Orbweaver spider</name>
    <name type="synonym">Epeira ventricosa</name>
    <dbReference type="NCBI Taxonomy" id="182803"/>
    <lineage>
        <taxon>Eukaryota</taxon>
        <taxon>Metazoa</taxon>
        <taxon>Ecdysozoa</taxon>
        <taxon>Arthropoda</taxon>
        <taxon>Chelicerata</taxon>
        <taxon>Arachnida</taxon>
        <taxon>Araneae</taxon>
        <taxon>Araneomorphae</taxon>
        <taxon>Entelegynae</taxon>
        <taxon>Araneoidea</taxon>
        <taxon>Araneidae</taxon>
        <taxon>Araneus</taxon>
    </lineage>
</organism>
<comment type="caution">
    <text evidence="1">The sequence shown here is derived from an EMBL/GenBank/DDBJ whole genome shotgun (WGS) entry which is preliminary data.</text>
</comment>
<evidence type="ECO:0000313" key="1">
    <source>
        <dbReference type="EMBL" id="GBN66482.1"/>
    </source>
</evidence>
<dbReference type="EMBL" id="BGPR01014735">
    <property type="protein sequence ID" value="GBN66482.1"/>
    <property type="molecule type" value="Genomic_DNA"/>
</dbReference>
<dbReference type="Proteomes" id="UP000499080">
    <property type="component" value="Unassembled WGS sequence"/>
</dbReference>
<protein>
    <submittedName>
        <fullName evidence="1">Uncharacterized protein</fullName>
    </submittedName>
</protein>
<proteinExistence type="predicted"/>
<keyword evidence="2" id="KW-1185">Reference proteome</keyword>
<gene>
    <name evidence="1" type="ORF">AVEN_258866_1</name>
</gene>
<reference evidence="1 2" key="1">
    <citation type="journal article" date="2019" name="Sci. Rep.">
        <title>Orb-weaving spider Araneus ventricosus genome elucidates the spidroin gene catalogue.</title>
        <authorList>
            <person name="Kono N."/>
            <person name="Nakamura H."/>
            <person name="Ohtoshi R."/>
            <person name="Moran D.A.P."/>
            <person name="Shinohara A."/>
            <person name="Yoshida Y."/>
            <person name="Fujiwara M."/>
            <person name="Mori M."/>
            <person name="Tomita M."/>
            <person name="Arakawa K."/>
        </authorList>
    </citation>
    <scope>NUCLEOTIDE SEQUENCE [LARGE SCALE GENOMIC DNA]</scope>
</reference>
<dbReference type="AlphaFoldDB" id="A0A4Y2QSX3"/>